<dbReference type="InterPro" id="IPR022653">
    <property type="entry name" value="De-COase2_pyr-phos_BS"/>
</dbReference>
<dbReference type="PANTHER" id="PTHR11482:SF6">
    <property type="entry name" value="ORNITHINE DECARBOXYLASE 1-RELATED"/>
    <property type="match status" value="1"/>
</dbReference>
<evidence type="ECO:0000256" key="8">
    <source>
        <dbReference type="ARBA" id="ARBA00037173"/>
    </source>
</evidence>
<comment type="pathway">
    <text evidence="6">Amine and polyamine biosynthesis; putrescine biosynthesis via L-ornithine pathway; putrescine from L-ornithine: step 1/1.</text>
</comment>
<dbReference type="PANTHER" id="PTHR11482">
    <property type="entry name" value="ARGININE/DIAMINOPIMELATE/ORNITHINE DECARBOXYLASE"/>
    <property type="match status" value="1"/>
</dbReference>
<evidence type="ECO:0000256" key="10">
    <source>
        <dbReference type="ARBA" id="ARBA00049127"/>
    </source>
</evidence>
<evidence type="ECO:0000256" key="4">
    <source>
        <dbReference type="ARBA" id="ARBA00023115"/>
    </source>
</evidence>
<dbReference type="Proteomes" id="UP000663887">
    <property type="component" value="Unassembled WGS sequence"/>
</dbReference>
<dbReference type="EMBL" id="CAJNRG010005429">
    <property type="protein sequence ID" value="CAF2076464.1"/>
    <property type="molecule type" value="Genomic_DNA"/>
</dbReference>
<dbReference type="Gene3D" id="2.40.37.10">
    <property type="entry name" value="Lyase, Ornithine Decarboxylase, Chain A, domain 1"/>
    <property type="match status" value="1"/>
</dbReference>
<comment type="catalytic activity">
    <reaction evidence="10">
        <text>L-ornithine + H(+) = putrescine + CO2</text>
        <dbReference type="Rhea" id="RHEA:22964"/>
        <dbReference type="ChEBI" id="CHEBI:15378"/>
        <dbReference type="ChEBI" id="CHEBI:16526"/>
        <dbReference type="ChEBI" id="CHEBI:46911"/>
        <dbReference type="ChEBI" id="CHEBI:326268"/>
        <dbReference type="EC" id="4.1.1.17"/>
    </reaction>
</comment>
<evidence type="ECO:0000256" key="7">
    <source>
        <dbReference type="ARBA" id="ARBA00034138"/>
    </source>
</evidence>
<evidence type="ECO:0000256" key="1">
    <source>
        <dbReference type="ARBA" id="ARBA00001933"/>
    </source>
</evidence>
<accession>A0A816MB87</accession>
<feature type="domain" description="Orn/DAP/Arg decarboxylase 2 C-terminal" evidence="13">
    <location>
        <begin position="278"/>
        <end position="371"/>
    </location>
</feature>
<feature type="active site" description="Proton donor" evidence="11">
    <location>
        <position position="343"/>
    </location>
</feature>
<evidence type="ECO:0000313" key="15">
    <source>
        <dbReference type="EMBL" id="CAF1988444.1"/>
    </source>
</evidence>
<reference evidence="15" key="1">
    <citation type="submission" date="2021-02" db="EMBL/GenBank/DDBJ databases">
        <authorList>
            <person name="Nowell W R."/>
        </authorList>
    </citation>
    <scope>NUCLEOTIDE SEQUENCE</scope>
</reference>
<protein>
    <recommendedName>
        <fullName evidence="7">ornithine decarboxylase</fullName>
        <ecNumber evidence="7">4.1.1.17</ecNumber>
    </recommendedName>
</protein>
<dbReference type="AlphaFoldDB" id="A0A816MB87"/>
<evidence type="ECO:0000259" key="14">
    <source>
        <dbReference type="Pfam" id="PF02784"/>
    </source>
</evidence>
<dbReference type="SUPFAM" id="SSF51419">
    <property type="entry name" value="PLP-binding barrel"/>
    <property type="match status" value="1"/>
</dbReference>
<evidence type="ECO:0000256" key="11">
    <source>
        <dbReference type="PIRSR" id="PIRSR600183-50"/>
    </source>
</evidence>
<dbReference type="EMBL" id="CAJNRF010000947">
    <property type="protein sequence ID" value="CAF1988444.1"/>
    <property type="molecule type" value="Genomic_DNA"/>
</dbReference>
<dbReference type="Gene3D" id="3.20.20.10">
    <property type="entry name" value="Alanine racemase"/>
    <property type="match status" value="1"/>
</dbReference>
<evidence type="ECO:0000256" key="9">
    <source>
        <dbReference type="ARBA" id="ARBA00046672"/>
    </source>
</evidence>
<sequence length="405" mass="44977">MHSDASTNQIEIIAACIDNSSAVQYTMTLLNAPYQLQSIDEIVKQLKPTVPVFCIRPKVIEFTAKEFISKFPGKVLYAVKCNSEPSILKLLWNAGICDFDCASIKEIELVRTLFPSAKIHFMHPIKSEATIFQSYFNYGVRNFALDSVEELHKITRSTKDGDDLVCHKFGVSATDAVSILREARPIAKRLGICFHVGSQCIEPKYYEDALVIAKDIICQADVKIDIIDVGGGFPANYPGCLVPPLDEFFLSIERCFRNLHFSKETVLWCEPGRALVCDACSVIVAVLACRKDSIYINDGAYGSLGDAGPFGKTRYPVRLIRQNESVKTEKSNLKAFQFYGPTCDSFDQMDGPFELPDDVKPGDYIEVGQTGAYSIAIRTRFNGFDEIMIAFINDGLLTADSNGDI</sequence>
<dbReference type="EC" id="4.1.1.17" evidence="7"/>
<dbReference type="GO" id="GO:0004586">
    <property type="term" value="F:ornithine decarboxylase activity"/>
    <property type="evidence" value="ECO:0007669"/>
    <property type="project" value="UniProtKB-EC"/>
</dbReference>
<feature type="domain" description="Orn/DAP/Arg decarboxylase 2 N-terminal" evidence="14">
    <location>
        <begin position="167"/>
        <end position="276"/>
    </location>
</feature>
<evidence type="ECO:0000313" key="17">
    <source>
        <dbReference type="Proteomes" id="UP000663856"/>
    </source>
</evidence>
<evidence type="ECO:0000259" key="13">
    <source>
        <dbReference type="Pfam" id="PF00278"/>
    </source>
</evidence>
<evidence type="ECO:0000256" key="12">
    <source>
        <dbReference type="RuleBase" id="RU003737"/>
    </source>
</evidence>
<keyword evidence="5" id="KW-0456">Lyase</keyword>
<dbReference type="GO" id="GO:0005737">
    <property type="term" value="C:cytoplasm"/>
    <property type="evidence" value="ECO:0007669"/>
    <property type="project" value="TreeGrafter"/>
</dbReference>
<organism evidence="15 17">
    <name type="scientific">Rotaria magnacalcarata</name>
    <dbReference type="NCBI Taxonomy" id="392030"/>
    <lineage>
        <taxon>Eukaryota</taxon>
        <taxon>Metazoa</taxon>
        <taxon>Spiralia</taxon>
        <taxon>Gnathifera</taxon>
        <taxon>Rotifera</taxon>
        <taxon>Eurotatoria</taxon>
        <taxon>Bdelloidea</taxon>
        <taxon>Philodinida</taxon>
        <taxon>Philodinidae</taxon>
        <taxon>Rotaria</taxon>
    </lineage>
</organism>
<evidence type="ECO:0000256" key="5">
    <source>
        <dbReference type="ARBA" id="ARBA00023239"/>
    </source>
</evidence>
<evidence type="ECO:0000256" key="2">
    <source>
        <dbReference type="ARBA" id="ARBA00008872"/>
    </source>
</evidence>
<dbReference type="InterPro" id="IPR029066">
    <property type="entry name" value="PLP-binding_barrel"/>
</dbReference>
<dbReference type="PRINTS" id="PR01179">
    <property type="entry name" value="ODADCRBXLASE"/>
</dbReference>
<keyword evidence="4" id="KW-0620">Polyamine biosynthesis</keyword>
<dbReference type="InterPro" id="IPR000183">
    <property type="entry name" value="Orn/DAP/Arg_de-COase"/>
</dbReference>
<comment type="subunit">
    <text evidence="9">Homodimer. Only the dimer is catalytically active, as the active sites are constructed of residues from both monomers.</text>
</comment>
<dbReference type="GO" id="GO:0033387">
    <property type="term" value="P:putrescine biosynthetic process from arginine, via ornithine"/>
    <property type="evidence" value="ECO:0007669"/>
    <property type="project" value="TreeGrafter"/>
</dbReference>
<gene>
    <name evidence="15" type="ORF">WKI299_LOCUS4147</name>
    <name evidence="16" type="ORF">XDN619_LOCUS13690</name>
</gene>
<dbReference type="InterPro" id="IPR009006">
    <property type="entry name" value="Ala_racemase/Decarboxylase_C"/>
</dbReference>
<dbReference type="Proteomes" id="UP000663856">
    <property type="component" value="Unassembled WGS sequence"/>
</dbReference>
<dbReference type="Pfam" id="PF02784">
    <property type="entry name" value="Orn_Arg_deC_N"/>
    <property type="match status" value="2"/>
</dbReference>
<comment type="similarity">
    <text evidence="2 12">Belongs to the Orn/Lys/Arg decarboxylase class-II family.</text>
</comment>
<dbReference type="PROSITE" id="PS00878">
    <property type="entry name" value="ODR_DC_2_1"/>
    <property type="match status" value="1"/>
</dbReference>
<dbReference type="InterPro" id="IPR022644">
    <property type="entry name" value="De-COase2_N"/>
</dbReference>
<proteinExistence type="inferred from homology"/>
<dbReference type="Pfam" id="PF00278">
    <property type="entry name" value="Orn_DAP_Arg_deC"/>
    <property type="match status" value="1"/>
</dbReference>
<comment type="function">
    <text evidence="8">Catalyzes the first and rate-limiting step of polyamine biosynthesis that converts ornithine into putrescine, which is the precursor for the polyamines, spermidine and spermine. Polyamines are essential for cell proliferation and are implicated in cellular processes, ranging from DNA replication to apoptosis.</text>
</comment>
<feature type="domain" description="Orn/DAP/Arg decarboxylase 2 N-terminal" evidence="14">
    <location>
        <begin position="65"/>
        <end position="160"/>
    </location>
</feature>
<name>A0A816MB87_9BILA</name>
<comment type="cofactor">
    <cofactor evidence="1 11">
        <name>pyridoxal 5'-phosphate</name>
        <dbReference type="ChEBI" id="CHEBI:597326"/>
    </cofactor>
</comment>
<keyword evidence="3 11" id="KW-0663">Pyridoxal phosphate</keyword>
<evidence type="ECO:0000256" key="6">
    <source>
        <dbReference type="ARBA" id="ARBA00034115"/>
    </source>
</evidence>
<comment type="caution">
    <text evidence="15">The sequence shown here is derived from an EMBL/GenBank/DDBJ whole genome shotgun (WGS) entry which is preliminary data.</text>
</comment>
<dbReference type="InterPro" id="IPR022643">
    <property type="entry name" value="De-COase2_C"/>
</dbReference>
<feature type="modified residue" description="N6-(pyridoxal phosphate)lysine" evidence="11">
    <location>
        <position position="80"/>
    </location>
</feature>
<dbReference type="SUPFAM" id="SSF50621">
    <property type="entry name" value="Alanine racemase C-terminal domain-like"/>
    <property type="match status" value="1"/>
</dbReference>
<dbReference type="InterPro" id="IPR002433">
    <property type="entry name" value="Orn_de-COase"/>
</dbReference>
<evidence type="ECO:0000313" key="16">
    <source>
        <dbReference type="EMBL" id="CAF2076464.1"/>
    </source>
</evidence>
<evidence type="ECO:0000256" key="3">
    <source>
        <dbReference type="ARBA" id="ARBA00022898"/>
    </source>
</evidence>